<dbReference type="CDD" id="cd04506">
    <property type="entry name" value="SGNH_hydrolase_YpmR_like"/>
    <property type="match status" value="1"/>
</dbReference>
<dbReference type="Gene3D" id="3.40.50.1110">
    <property type="entry name" value="SGNH hydrolase"/>
    <property type="match status" value="1"/>
</dbReference>
<evidence type="ECO:0000313" key="2">
    <source>
        <dbReference type="EMBL" id="MBM6616802.1"/>
    </source>
</evidence>
<reference evidence="2 3" key="1">
    <citation type="submission" date="2021-02" db="EMBL/GenBank/DDBJ databases">
        <title>Bacillus sp. RD4P76, an endophyte from a halophyte.</title>
        <authorList>
            <person name="Sun J.-Q."/>
        </authorList>
    </citation>
    <scope>NUCLEOTIDE SEQUENCE [LARGE SCALE GENOMIC DNA]</scope>
    <source>
        <strain evidence="2 3">RD4P76</strain>
    </source>
</reference>
<dbReference type="SUPFAM" id="SSF52266">
    <property type="entry name" value="SGNH hydrolase"/>
    <property type="match status" value="1"/>
</dbReference>
<dbReference type="Proteomes" id="UP001518925">
    <property type="component" value="Unassembled WGS sequence"/>
</dbReference>
<keyword evidence="2" id="KW-0378">Hydrolase</keyword>
<sequence>MSKKVLISASSVLLLFSLLYFILPDFIQLKEERVIVTNLHIEQDSRSVETSVKEEVKIETTDLDDKAVADSVKEKFREVIEGAINFLSHDKKIVSIGDSLTEGVGDETENGGYVGILNNTFEDNELNITIENLGKRGNRTDQLLKRLDKKEIATAIKDADIVLITIGANDIMKVVRSNYTNLRIEPFQKEKIGYVERLTAIFNKINELNPDSQIYLIGFYNPFELYFSDIEQLEIILDDWNQTGKSVTEEFENVYYIPTEDLFSTKTSNLLADDNFHPNTSGYKLMAQRVIEYLNKYNEEAELPIEAIE</sequence>
<dbReference type="PANTHER" id="PTHR30383:SF27">
    <property type="entry name" value="SPORE GERMINATION LIPASE LIPC"/>
    <property type="match status" value="1"/>
</dbReference>
<dbReference type="PANTHER" id="PTHR30383">
    <property type="entry name" value="THIOESTERASE 1/PROTEASE 1/LYSOPHOSPHOLIPASE L1"/>
    <property type="match status" value="1"/>
</dbReference>
<accession>A0ABS2DEB3</accession>
<dbReference type="InterPro" id="IPR036514">
    <property type="entry name" value="SGNH_hydro_sf"/>
</dbReference>
<dbReference type="GO" id="GO:0016787">
    <property type="term" value="F:hydrolase activity"/>
    <property type="evidence" value="ECO:0007669"/>
    <property type="project" value="UniProtKB-KW"/>
</dbReference>
<organism evidence="2 3">
    <name type="scientific">Bacillus suaedaesalsae</name>
    <dbReference type="NCBI Taxonomy" id="2810349"/>
    <lineage>
        <taxon>Bacteria</taxon>
        <taxon>Bacillati</taxon>
        <taxon>Bacillota</taxon>
        <taxon>Bacilli</taxon>
        <taxon>Bacillales</taxon>
        <taxon>Bacillaceae</taxon>
        <taxon>Bacillus</taxon>
    </lineage>
</organism>
<gene>
    <name evidence="2" type="ORF">JR050_03785</name>
</gene>
<protein>
    <submittedName>
        <fullName evidence="2">SGNH/GDSL hydrolase family protein</fullName>
    </submittedName>
</protein>
<dbReference type="EMBL" id="JAFELM010000016">
    <property type="protein sequence ID" value="MBM6616802.1"/>
    <property type="molecule type" value="Genomic_DNA"/>
</dbReference>
<feature type="domain" description="SGNH hydrolase-type esterase" evidence="1">
    <location>
        <begin position="96"/>
        <end position="285"/>
    </location>
</feature>
<dbReference type="Pfam" id="PF13472">
    <property type="entry name" value="Lipase_GDSL_2"/>
    <property type="match status" value="1"/>
</dbReference>
<name>A0ABS2DEB3_9BACI</name>
<evidence type="ECO:0000259" key="1">
    <source>
        <dbReference type="Pfam" id="PF13472"/>
    </source>
</evidence>
<dbReference type="RefSeq" id="WP_204202323.1">
    <property type="nucleotide sequence ID" value="NZ_JAFELM010000016.1"/>
</dbReference>
<evidence type="ECO:0000313" key="3">
    <source>
        <dbReference type="Proteomes" id="UP001518925"/>
    </source>
</evidence>
<proteinExistence type="predicted"/>
<dbReference type="InterPro" id="IPR013830">
    <property type="entry name" value="SGNH_hydro"/>
</dbReference>
<dbReference type="InterPro" id="IPR051532">
    <property type="entry name" value="Ester_Hydrolysis_Enzymes"/>
</dbReference>
<keyword evidence="3" id="KW-1185">Reference proteome</keyword>
<comment type="caution">
    <text evidence="2">The sequence shown here is derived from an EMBL/GenBank/DDBJ whole genome shotgun (WGS) entry which is preliminary data.</text>
</comment>